<dbReference type="PANTHER" id="PTHR38760">
    <property type="entry name" value="ADENYLATE CYCLASE"/>
    <property type="match status" value="1"/>
</dbReference>
<evidence type="ECO:0000313" key="2">
    <source>
        <dbReference type="EMBL" id="MCT7358973.1"/>
    </source>
</evidence>
<dbReference type="Pfam" id="PF12633">
    <property type="entry name" value="Adenyl_cycl_N"/>
    <property type="match status" value="1"/>
</dbReference>
<dbReference type="InterPro" id="IPR024685">
    <property type="entry name" value="Adenylate_cyclase_1_N"/>
</dbReference>
<proteinExistence type="predicted"/>
<name>A0A9X2WES6_9GAMM</name>
<dbReference type="AlphaFoldDB" id="A0A9X2WES6"/>
<organism evidence="2 3">
    <name type="scientific">Thalassolituus pacificus</name>
    <dbReference type="NCBI Taxonomy" id="2975440"/>
    <lineage>
        <taxon>Bacteria</taxon>
        <taxon>Pseudomonadati</taxon>
        <taxon>Pseudomonadota</taxon>
        <taxon>Gammaproteobacteria</taxon>
        <taxon>Oceanospirillales</taxon>
        <taxon>Oceanospirillaceae</taxon>
        <taxon>Thalassolituus</taxon>
    </lineage>
</organism>
<dbReference type="RefSeq" id="WP_260975863.1">
    <property type="nucleotide sequence ID" value="NZ_JAOANI010000015.1"/>
</dbReference>
<dbReference type="GO" id="GO:0004016">
    <property type="term" value="F:adenylate cyclase activity"/>
    <property type="evidence" value="ECO:0007669"/>
    <property type="project" value="InterPro"/>
</dbReference>
<dbReference type="EMBL" id="JAOANI010000015">
    <property type="protein sequence ID" value="MCT7358973.1"/>
    <property type="molecule type" value="Genomic_DNA"/>
</dbReference>
<comment type="caution">
    <text evidence="2">The sequence shown here is derived from an EMBL/GenBank/DDBJ whole genome shotgun (WGS) entry which is preliminary data.</text>
</comment>
<dbReference type="GO" id="GO:0006171">
    <property type="term" value="P:cAMP biosynthetic process"/>
    <property type="evidence" value="ECO:0007669"/>
    <property type="project" value="InterPro"/>
</dbReference>
<sequence length="927" mass="107280">MTPAITSPISQQQVHQWHSAFLQLNQARLECTRSLMSSRQQIVLDVLPLLLHLNHQQLPGFIDHQVPCGIAHYNASAQQLQSLQSIARGVQPPRGFSNRQITGLYLMGSVGSLAQARSSDLDVWLCYDESLDNGQLAALAKKCQLIERWAESQNVELHFFLMNLSDFRRGQSQSAQGEDCGSTQHLLLLDEFYRSTLWLAGCQPRWWLIPNNEERNAEAFWQGLVHHHRVNADHWLDFGAIPSIPPAEFVGAGLWQLNKGLSDPYKSLLKLLLTRHYASQYPRIRPLCWDLKDQVHRGLVDVESNDAYLLMLTRLTAQLQSEGSDVRIQLARRAFYYKAKLPMSELSTTQQNSWRASVMRQLCNSWGWNEHDFYELDQRPQWSPVRIARERNALISEMLSSYRFLAGFSQKYAPRLHISKGDLQVLGNRLYAAFDTRPGKIISINPGISPSLGQEKLSLNLHKNVWQLIPGQFRRNEADPTAAADREQVLKQSPSLVELLCFARMNDLLQSHTRIALYPQHNPLSTYELKEVLQAVRALQPYAPQVEDFRHPSRPLQWHLLVNVGVDPQHQLSRRGMQKISNRDDALGYSAARENLIHTIDLVSINSWGEWLVERFSGEAAMLQCLQQMLQYLPQTKHFDWPAMNIQCHCATRASAIRIRVEQLLDDVLRHFSDQPRSPYLIEAAETYYLLENSRDGVQLRIADSPMKLLALLQRPLSQFTPYILDRAALHSSPLRLIFEQSRSGLWQLFYWRKDERLYFYFLDEKGALLHQQWPDSTNSSQWLLPLVRFLRQLDQRWQQQSGRTQPRKLMLFELRRKAQSYEFEMVRRRLPELSAQSASIDLRAVLDAQQQPTLYCNNLEFSPWQFGSDLYREVAAEVRKLRSRHEDYPLCLSDVLVPDSLSIIEHLQVKQRLESRLNQAMADNNP</sequence>
<dbReference type="InterPro" id="IPR000274">
    <property type="entry name" value="Adenylate_cyclase_1"/>
</dbReference>
<evidence type="ECO:0000259" key="1">
    <source>
        <dbReference type="Pfam" id="PF12633"/>
    </source>
</evidence>
<keyword evidence="3" id="KW-1185">Reference proteome</keyword>
<accession>A0A9X2WES6</accession>
<feature type="domain" description="Adenylate cyclase class-I N-terminal" evidence="1">
    <location>
        <begin position="14"/>
        <end position="207"/>
    </location>
</feature>
<gene>
    <name evidence="2" type="ORF">NYR02_08080</name>
</gene>
<reference evidence="2" key="1">
    <citation type="journal article" date="2022" name="Front. Microbiol.">
        <title>Genome-based taxonomic rearrangement of Oceanobacter-related bacteria including the description of Thalassolituus hydrocarbonoclasticus sp. nov. and Thalassolituus pacificus sp. nov. and emended description of the genus Thalassolituus.</title>
        <authorList>
            <person name="Dong C."/>
            <person name="Wei L."/>
            <person name="Wang J."/>
            <person name="Lai Q."/>
            <person name="Huang Z."/>
            <person name="Shao Z."/>
        </authorList>
    </citation>
    <scope>NUCLEOTIDE SEQUENCE</scope>
    <source>
        <strain evidence="2">59MF3M-4</strain>
    </source>
</reference>
<evidence type="ECO:0000313" key="3">
    <source>
        <dbReference type="Proteomes" id="UP001147830"/>
    </source>
</evidence>
<dbReference type="Proteomes" id="UP001147830">
    <property type="component" value="Unassembled WGS sequence"/>
</dbReference>
<dbReference type="Pfam" id="PF01295">
    <property type="entry name" value="Adenylate_cycl"/>
    <property type="match status" value="1"/>
</dbReference>
<dbReference type="PIRSF" id="PIRSF001444">
    <property type="entry name" value="Adenylate_cycl"/>
    <property type="match status" value="1"/>
</dbReference>
<reference evidence="2" key="2">
    <citation type="submission" date="2022-08" db="EMBL/GenBank/DDBJ databases">
        <authorList>
            <person name="Dong C."/>
        </authorList>
    </citation>
    <scope>NUCLEOTIDE SEQUENCE</scope>
    <source>
        <strain evidence="2">59MF3M-4</strain>
    </source>
</reference>
<dbReference type="PANTHER" id="PTHR38760:SF1">
    <property type="entry name" value="ADENYLATE CYCLASE"/>
    <property type="match status" value="1"/>
</dbReference>
<protein>
    <submittedName>
        <fullName evidence="2">Class I adenylate cyclase</fullName>
    </submittedName>
</protein>